<evidence type="ECO:0000259" key="5">
    <source>
        <dbReference type="PROSITE" id="PS50893"/>
    </source>
</evidence>
<dbReference type="GO" id="GO:0016887">
    <property type="term" value="F:ATP hydrolysis activity"/>
    <property type="evidence" value="ECO:0007669"/>
    <property type="project" value="InterPro"/>
</dbReference>
<organism evidence="6 7">
    <name type="scientific">Truepera radiovictrix (strain DSM 17093 / CIP 108686 / LMG 22925 / RQ-24)</name>
    <dbReference type="NCBI Taxonomy" id="649638"/>
    <lineage>
        <taxon>Bacteria</taxon>
        <taxon>Thermotogati</taxon>
        <taxon>Deinococcota</taxon>
        <taxon>Deinococci</taxon>
        <taxon>Trueperales</taxon>
        <taxon>Trueperaceae</taxon>
        <taxon>Truepera</taxon>
    </lineage>
</organism>
<dbReference type="Proteomes" id="UP000000379">
    <property type="component" value="Chromosome"/>
</dbReference>
<gene>
    <name evidence="6" type="ordered locus">Trad_1013</name>
</gene>
<dbReference type="InterPro" id="IPR017871">
    <property type="entry name" value="ABC_transporter-like_CS"/>
</dbReference>
<keyword evidence="2" id="KW-0813">Transport</keyword>
<keyword evidence="4" id="KW-0067">ATP-binding</keyword>
<dbReference type="KEGG" id="tra:Trad_1013"/>
<evidence type="ECO:0000256" key="4">
    <source>
        <dbReference type="ARBA" id="ARBA00022840"/>
    </source>
</evidence>
<dbReference type="PROSITE" id="PS50893">
    <property type="entry name" value="ABC_TRANSPORTER_2"/>
    <property type="match status" value="1"/>
</dbReference>
<dbReference type="eggNOG" id="COG1131">
    <property type="taxonomic scope" value="Bacteria"/>
</dbReference>
<dbReference type="InterPro" id="IPR003439">
    <property type="entry name" value="ABC_transporter-like_ATP-bd"/>
</dbReference>
<evidence type="ECO:0000313" key="6">
    <source>
        <dbReference type="EMBL" id="ADI14140.1"/>
    </source>
</evidence>
<dbReference type="EMBL" id="CP002049">
    <property type="protein sequence ID" value="ADI14140.1"/>
    <property type="molecule type" value="Genomic_DNA"/>
</dbReference>
<reference evidence="7" key="1">
    <citation type="submission" date="2010-05" db="EMBL/GenBank/DDBJ databases">
        <title>The complete genome of Truepera radiovictris DSM 17093.</title>
        <authorList>
            <consortium name="US DOE Joint Genome Institute (JGI-PGF)"/>
            <person name="Lucas S."/>
            <person name="Copeland A."/>
            <person name="Lapidus A."/>
            <person name="Glavina del Rio T."/>
            <person name="Dalin E."/>
            <person name="Tice H."/>
            <person name="Bruce D."/>
            <person name="Goodwin L."/>
            <person name="Pitluck S."/>
            <person name="Kyrpides N."/>
            <person name="Mavromatis K."/>
            <person name="Ovchinnikova G."/>
            <person name="Munk A.C."/>
            <person name="Detter J.C."/>
            <person name="Han C."/>
            <person name="Tapia R."/>
            <person name="Land M."/>
            <person name="Hauser L."/>
            <person name="Markowitz V."/>
            <person name="Cheng J.-F."/>
            <person name="Hugenholtz P."/>
            <person name="Woyke T."/>
            <person name="Wu D."/>
            <person name="Tindall B."/>
            <person name="Pomrenke H.G."/>
            <person name="Brambilla E."/>
            <person name="Klenk H.-P."/>
            <person name="Eisen J.A."/>
        </authorList>
    </citation>
    <scope>NUCLEOTIDE SEQUENCE [LARGE SCALE GENOMIC DNA]</scope>
    <source>
        <strain evidence="7">DSM 17093 / CIP 108686 / LMG 22925 / RQ-24</strain>
    </source>
</reference>
<dbReference type="Pfam" id="PF00005">
    <property type="entry name" value="ABC_tran"/>
    <property type="match status" value="1"/>
</dbReference>
<dbReference type="PANTHER" id="PTHR43335:SF2">
    <property type="entry name" value="ABC TRANSPORTER, ATP-BINDING PROTEIN"/>
    <property type="match status" value="1"/>
</dbReference>
<reference evidence="6 7" key="2">
    <citation type="journal article" date="2011" name="Stand. Genomic Sci.">
        <title>Complete genome sequence of Truepera radiovictrix type strain (RQ-24).</title>
        <authorList>
            <person name="Ivanova N."/>
            <person name="Rohde C."/>
            <person name="Munk C."/>
            <person name="Nolan M."/>
            <person name="Lucas S."/>
            <person name="Del Rio T.G."/>
            <person name="Tice H."/>
            <person name="Deshpande S."/>
            <person name="Cheng J.F."/>
            <person name="Tapia R."/>
            <person name="Han C."/>
            <person name="Goodwin L."/>
            <person name="Pitluck S."/>
            <person name="Liolios K."/>
            <person name="Mavromatis K."/>
            <person name="Mikhailova N."/>
            <person name="Pati A."/>
            <person name="Chen A."/>
            <person name="Palaniappan K."/>
            <person name="Land M."/>
            <person name="Hauser L."/>
            <person name="Chang Y.J."/>
            <person name="Jeffries C.D."/>
            <person name="Brambilla E."/>
            <person name="Rohde M."/>
            <person name="Goker M."/>
            <person name="Tindall B.J."/>
            <person name="Woyke T."/>
            <person name="Bristow J."/>
            <person name="Eisen J.A."/>
            <person name="Markowitz V."/>
            <person name="Hugenholtz P."/>
            <person name="Kyrpides N.C."/>
            <person name="Klenk H.P."/>
            <person name="Lapidus A."/>
        </authorList>
    </citation>
    <scope>NUCLEOTIDE SEQUENCE [LARGE SCALE GENOMIC DNA]</scope>
    <source>
        <strain evidence="7">DSM 17093 / CIP 108686 / LMG 22925 / RQ-24</strain>
    </source>
</reference>
<dbReference type="InterPro" id="IPR027417">
    <property type="entry name" value="P-loop_NTPase"/>
</dbReference>
<evidence type="ECO:0000256" key="3">
    <source>
        <dbReference type="ARBA" id="ARBA00022741"/>
    </source>
</evidence>
<dbReference type="PROSITE" id="PS00211">
    <property type="entry name" value="ABC_TRANSPORTER_1"/>
    <property type="match status" value="1"/>
</dbReference>
<dbReference type="STRING" id="649638.Trad_1013"/>
<keyword evidence="7" id="KW-1185">Reference proteome</keyword>
<proteinExistence type="inferred from homology"/>
<protein>
    <submittedName>
        <fullName evidence="6">ABC transporter related protein</fullName>
    </submittedName>
</protein>
<feature type="domain" description="ABC transporter" evidence="5">
    <location>
        <begin position="7"/>
        <end position="234"/>
    </location>
</feature>
<dbReference type="InterPro" id="IPR003593">
    <property type="entry name" value="AAA+_ATPase"/>
</dbReference>
<dbReference type="GO" id="GO:0005524">
    <property type="term" value="F:ATP binding"/>
    <property type="evidence" value="ECO:0007669"/>
    <property type="project" value="UniProtKB-KW"/>
</dbReference>
<evidence type="ECO:0000256" key="2">
    <source>
        <dbReference type="ARBA" id="ARBA00022448"/>
    </source>
</evidence>
<dbReference type="Gene3D" id="3.40.50.300">
    <property type="entry name" value="P-loop containing nucleotide triphosphate hydrolases"/>
    <property type="match status" value="1"/>
</dbReference>
<evidence type="ECO:0000313" key="7">
    <source>
        <dbReference type="Proteomes" id="UP000000379"/>
    </source>
</evidence>
<comment type="similarity">
    <text evidence="1">Belongs to the ABC transporter superfamily.</text>
</comment>
<dbReference type="SMART" id="SM00382">
    <property type="entry name" value="AAA"/>
    <property type="match status" value="1"/>
</dbReference>
<dbReference type="RefSeq" id="WP_013177511.1">
    <property type="nucleotide sequence ID" value="NC_014221.1"/>
</dbReference>
<dbReference type="SUPFAM" id="SSF52540">
    <property type="entry name" value="P-loop containing nucleoside triphosphate hydrolases"/>
    <property type="match status" value="1"/>
</dbReference>
<evidence type="ECO:0000256" key="1">
    <source>
        <dbReference type="ARBA" id="ARBA00005417"/>
    </source>
</evidence>
<dbReference type="AlphaFoldDB" id="D7CVB2"/>
<dbReference type="PANTHER" id="PTHR43335">
    <property type="entry name" value="ABC TRANSPORTER, ATP-BINDING PROTEIN"/>
    <property type="match status" value="1"/>
</dbReference>
<dbReference type="HOGENOM" id="CLU_000604_1_2_0"/>
<name>D7CVB2_TRURR</name>
<accession>D7CVB2</accession>
<sequence>MGLQTSLAIRDLGYRYGPRWALRGVSAALQPGITGLLGPNGAGKTTLMRLSVGLLSPDEGGVSLLGGDPYEHPHLRSRVGYLPQHFSPPSSMRVGAYLECLALLSGRSAREARSGVAEALAAVGLSDRSRSTLGSLSGGMLRRVGVAQAIAHRPQLLIVDEPAAGLDPEERARLYRSLRDAAAERPVLVSSHMVDEIEREADAVWFLRRGELVWTGPVEEALAQMAGRVREGELPRGAAPRGVVVAEKRTAGGTHWRVIGEDGRLKVCQPTLLDAYLAHVGQGT</sequence>
<keyword evidence="3" id="KW-0547">Nucleotide-binding</keyword>